<gene>
    <name evidence="1" type="ORF">GCM10009740_08130</name>
</gene>
<evidence type="ECO:0000313" key="1">
    <source>
        <dbReference type="EMBL" id="GAA2021757.1"/>
    </source>
</evidence>
<dbReference type="EMBL" id="BAAANB010000001">
    <property type="protein sequence ID" value="GAA2021757.1"/>
    <property type="molecule type" value="Genomic_DNA"/>
</dbReference>
<keyword evidence="2" id="KW-1185">Reference proteome</keyword>
<comment type="caution">
    <text evidence="1">The sequence shown here is derived from an EMBL/GenBank/DDBJ whole genome shotgun (WGS) entry which is preliminary data.</text>
</comment>
<name>A0ABN2TV64_9MICO</name>
<proteinExistence type="predicted"/>
<accession>A0ABN2TV64</accession>
<organism evidence="1 2">
    <name type="scientific">Terrabacter terrae</name>
    <dbReference type="NCBI Taxonomy" id="318434"/>
    <lineage>
        <taxon>Bacteria</taxon>
        <taxon>Bacillati</taxon>
        <taxon>Actinomycetota</taxon>
        <taxon>Actinomycetes</taxon>
        <taxon>Micrococcales</taxon>
        <taxon>Intrasporangiaceae</taxon>
        <taxon>Terrabacter</taxon>
    </lineage>
</organism>
<dbReference type="RefSeq" id="WP_343987914.1">
    <property type="nucleotide sequence ID" value="NZ_BAAANB010000001.1"/>
</dbReference>
<evidence type="ECO:0000313" key="2">
    <source>
        <dbReference type="Proteomes" id="UP001501285"/>
    </source>
</evidence>
<protein>
    <submittedName>
        <fullName evidence="1">Uncharacterized protein</fullName>
    </submittedName>
</protein>
<reference evidence="1 2" key="1">
    <citation type="journal article" date="2019" name="Int. J. Syst. Evol. Microbiol.">
        <title>The Global Catalogue of Microorganisms (GCM) 10K type strain sequencing project: providing services to taxonomists for standard genome sequencing and annotation.</title>
        <authorList>
            <consortium name="The Broad Institute Genomics Platform"/>
            <consortium name="The Broad Institute Genome Sequencing Center for Infectious Disease"/>
            <person name="Wu L."/>
            <person name="Ma J."/>
        </authorList>
    </citation>
    <scope>NUCLEOTIDE SEQUENCE [LARGE SCALE GENOMIC DNA]</scope>
    <source>
        <strain evidence="1 2">JCM 14283</strain>
    </source>
</reference>
<dbReference type="Proteomes" id="UP001501285">
    <property type="component" value="Unassembled WGS sequence"/>
</dbReference>
<sequence>MPTAARAPARRAAGIAVDGLVGAVADLGVGVVVVLGGASGLTPAVRSRAVDSMVTRSGPGREDPRRWRRTRWGGCGPCGGLLTDVREPGPAYAVTCRSDPGAAAYATGRQTRERAATRR</sequence>